<evidence type="ECO:0000256" key="1">
    <source>
        <dbReference type="ARBA" id="ARBA00022552"/>
    </source>
</evidence>
<reference evidence="7" key="1">
    <citation type="journal article" date="2021" name="PeerJ">
        <title>Extensive microbial diversity within the chicken gut microbiome revealed by metagenomics and culture.</title>
        <authorList>
            <person name="Gilroy R."/>
            <person name="Ravi A."/>
            <person name="Getino M."/>
            <person name="Pursley I."/>
            <person name="Horton D.L."/>
            <person name="Alikhan N.F."/>
            <person name="Baker D."/>
            <person name="Gharbi K."/>
            <person name="Hall N."/>
            <person name="Watson M."/>
            <person name="Adriaenssens E.M."/>
            <person name="Foster-Nyarko E."/>
            <person name="Jarju S."/>
            <person name="Secka A."/>
            <person name="Antonio M."/>
            <person name="Oren A."/>
            <person name="Chaudhuri R.R."/>
            <person name="La Ragione R."/>
            <person name="Hildebrand F."/>
            <person name="Pallen M.J."/>
        </authorList>
    </citation>
    <scope>NUCLEOTIDE SEQUENCE</scope>
    <source>
        <strain evidence="7">CHK187-11901</strain>
    </source>
</reference>
<dbReference type="Gene3D" id="3.40.1280.10">
    <property type="match status" value="1"/>
</dbReference>
<evidence type="ECO:0000256" key="6">
    <source>
        <dbReference type="HAMAP-Rule" id="MF_00658"/>
    </source>
</evidence>
<dbReference type="CDD" id="cd18081">
    <property type="entry name" value="RlmH-like"/>
    <property type="match status" value="1"/>
</dbReference>
<dbReference type="Proteomes" id="UP000823896">
    <property type="component" value="Unassembled WGS sequence"/>
</dbReference>
<keyword evidence="4 6" id="KW-0949">S-adenosyl-L-methionine</keyword>
<feature type="binding site" evidence="6">
    <location>
        <begin position="126"/>
        <end position="131"/>
    </location>
    <ligand>
        <name>S-adenosyl-L-methionine</name>
        <dbReference type="ChEBI" id="CHEBI:59789"/>
    </ligand>
</feature>
<comment type="caution">
    <text evidence="7">The sequence shown here is derived from an EMBL/GenBank/DDBJ whole genome shotgun (WGS) entry which is preliminary data.</text>
</comment>
<feature type="binding site" evidence="6">
    <location>
        <position position="75"/>
    </location>
    <ligand>
        <name>S-adenosyl-L-methionine</name>
        <dbReference type="ChEBI" id="CHEBI:59789"/>
    </ligand>
</feature>
<evidence type="ECO:0000256" key="4">
    <source>
        <dbReference type="ARBA" id="ARBA00022691"/>
    </source>
</evidence>
<dbReference type="InterPro" id="IPR029028">
    <property type="entry name" value="Alpha/beta_knot_MTases"/>
</dbReference>
<dbReference type="GO" id="GO:0005737">
    <property type="term" value="C:cytoplasm"/>
    <property type="evidence" value="ECO:0007669"/>
    <property type="project" value="UniProtKB-SubCell"/>
</dbReference>
<name>A0A9D2SW91_9FIRM</name>
<keyword evidence="3 6" id="KW-0808">Transferase</keyword>
<dbReference type="EC" id="2.1.1.177" evidence="6"/>
<evidence type="ECO:0000256" key="5">
    <source>
        <dbReference type="ARBA" id="ARBA00038303"/>
    </source>
</evidence>
<comment type="catalytic activity">
    <reaction evidence="6">
        <text>pseudouridine(1915) in 23S rRNA + S-adenosyl-L-methionine = N(3)-methylpseudouridine(1915) in 23S rRNA + S-adenosyl-L-homocysteine + H(+)</text>
        <dbReference type="Rhea" id="RHEA:42752"/>
        <dbReference type="Rhea" id="RHEA-COMP:10221"/>
        <dbReference type="Rhea" id="RHEA-COMP:10222"/>
        <dbReference type="ChEBI" id="CHEBI:15378"/>
        <dbReference type="ChEBI" id="CHEBI:57856"/>
        <dbReference type="ChEBI" id="CHEBI:59789"/>
        <dbReference type="ChEBI" id="CHEBI:65314"/>
        <dbReference type="ChEBI" id="CHEBI:74486"/>
        <dbReference type="EC" id="2.1.1.177"/>
    </reaction>
</comment>
<dbReference type="InterPro" id="IPR029026">
    <property type="entry name" value="tRNA_m1G_MTases_N"/>
</dbReference>
<gene>
    <name evidence="6 7" type="primary">rlmH</name>
    <name evidence="7" type="ORF">H9702_09970</name>
</gene>
<evidence type="ECO:0000256" key="3">
    <source>
        <dbReference type="ARBA" id="ARBA00022679"/>
    </source>
</evidence>
<comment type="subunit">
    <text evidence="6">Homodimer.</text>
</comment>
<dbReference type="PIRSF" id="PIRSF004505">
    <property type="entry name" value="MT_bac"/>
    <property type="match status" value="1"/>
</dbReference>
<keyword evidence="2 6" id="KW-0489">Methyltransferase</keyword>
<dbReference type="AlphaFoldDB" id="A0A9D2SW91"/>
<reference evidence="7" key="2">
    <citation type="submission" date="2021-04" db="EMBL/GenBank/DDBJ databases">
        <authorList>
            <person name="Gilroy R."/>
        </authorList>
    </citation>
    <scope>NUCLEOTIDE SEQUENCE</scope>
    <source>
        <strain evidence="7">CHK187-11901</strain>
    </source>
</reference>
<protein>
    <recommendedName>
        <fullName evidence="6">Ribosomal RNA large subunit methyltransferase H</fullName>
        <ecNumber evidence="6">2.1.1.177</ecNumber>
    </recommendedName>
    <alternativeName>
        <fullName evidence="6">23S rRNA (pseudouridine1915-N3)-methyltransferase</fullName>
    </alternativeName>
    <alternativeName>
        <fullName evidence="6">23S rRNA m3Psi1915 methyltransferase</fullName>
    </alternativeName>
    <alternativeName>
        <fullName evidence="6">rRNA (pseudouridine-N3-)-methyltransferase RlmH</fullName>
    </alternativeName>
</protein>
<dbReference type="PANTHER" id="PTHR33603">
    <property type="entry name" value="METHYLTRANSFERASE"/>
    <property type="match status" value="1"/>
</dbReference>
<dbReference type="Pfam" id="PF02590">
    <property type="entry name" value="SPOUT_MTase"/>
    <property type="match status" value="1"/>
</dbReference>
<dbReference type="NCBIfam" id="TIGR00246">
    <property type="entry name" value="tRNA_RlmH_YbeA"/>
    <property type="match status" value="1"/>
</dbReference>
<dbReference type="GO" id="GO:0070038">
    <property type="term" value="F:rRNA (pseudouridine-N3-)-methyltransferase activity"/>
    <property type="evidence" value="ECO:0007669"/>
    <property type="project" value="UniProtKB-UniRule"/>
</dbReference>
<dbReference type="HAMAP" id="MF_00658">
    <property type="entry name" value="23SrRNA_methyltr_H"/>
    <property type="match status" value="1"/>
</dbReference>
<comment type="function">
    <text evidence="6">Specifically methylates the pseudouridine at position 1915 (m3Psi1915) in 23S rRNA.</text>
</comment>
<evidence type="ECO:0000313" key="7">
    <source>
        <dbReference type="EMBL" id="HJC37437.1"/>
    </source>
</evidence>
<dbReference type="PANTHER" id="PTHR33603:SF1">
    <property type="entry name" value="RIBOSOMAL RNA LARGE SUBUNIT METHYLTRANSFERASE H"/>
    <property type="match status" value="1"/>
</dbReference>
<proteinExistence type="inferred from homology"/>
<comment type="subcellular location">
    <subcellularLocation>
        <location evidence="6">Cytoplasm</location>
    </subcellularLocation>
</comment>
<feature type="binding site" evidence="6">
    <location>
        <position position="107"/>
    </location>
    <ligand>
        <name>S-adenosyl-L-methionine</name>
        <dbReference type="ChEBI" id="CHEBI:59789"/>
    </ligand>
</feature>
<dbReference type="EMBL" id="DWWM01000060">
    <property type="protein sequence ID" value="HJC37437.1"/>
    <property type="molecule type" value="Genomic_DNA"/>
</dbReference>
<evidence type="ECO:0000313" key="8">
    <source>
        <dbReference type="Proteomes" id="UP000823896"/>
    </source>
</evidence>
<comment type="similarity">
    <text evidence="5 6">Belongs to the RNA methyltransferase RlmH family.</text>
</comment>
<evidence type="ECO:0000256" key="2">
    <source>
        <dbReference type="ARBA" id="ARBA00022603"/>
    </source>
</evidence>
<dbReference type="NCBIfam" id="NF000985">
    <property type="entry name" value="PRK00103.1-3"/>
    <property type="match status" value="1"/>
</dbReference>
<dbReference type="SUPFAM" id="SSF75217">
    <property type="entry name" value="alpha/beta knot"/>
    <property type="match status" value="1"/>
</dbReference>
<sequence length="158" mass="18004">MIRIVAVGKIKEKALSQLIAEYVKRLSAFTRVEIIEVADEHAPQNNSDAENELVKEREGERVLSRIKDGEYVILLDLWGKMFDSEGFARKIDTLQVQGKGTLTFVIAGSLGPSPAVVKRAELRWKLSDLTFPHQLTRLLVLEQVYRAHMILAHRPYHK</sequence>
<keyword evidence="1 6" id="KW-0698">rRNA processing</keyword>
<accession>A0A9D2SW91</accession>
<keyword evidence="6" id="KW-0963">Cytoplasm</keyword>
<organism evidence="7 8">
    <name type="scientific">Candidatus Merdibacter merdavium</name>
    <dbReference type="NCBI Taxonomy" id="2838692"/>
    <lineage>
        <taxon>Bacteria</taxon>
        <taxon>Bacillati</taxon>
        <taxon>Bacillota</taxon>
        <taxon>Erysipelotrichia</taxon>
        <taxon>Erysipelotrichales</taxon>
        <taxon>Erysipelotrichaceae</taxon>
        <taxon>Merdibacter</taxon>
    </lineage>
</organism>
<dbReference type="InterPro" id="IPR003742">
    <property type="entry name" value="RlmH-like"/>
</dbReference>